<gene>
    <name evidence="2" type="ORF">DLJ82_6121</name>
</gene>
<keyword evidence="2" id="KW-0614">Plasmid</keyword>
<feature type="region of interest" description="Disordered" evidence="1">
    <location>
        <begin position="1"/>
        <end position="44"/>
    </location>
</feature>
<evidence type="ECO:0000313" key="2">
    <source>
        <dbReference type="EMBL" id="AXA44092.1"/>
    </source>
</evidence>
<organism evidence="2 3">
    <name type="scientific">Rhizobium leguminosarum</name>
    <dbReference type="NCBI Taxonomy" id="384"/>
    <lineage>
        <taxon>Bacteria</taxon>
        <taxon>Pseudomonadati</taxon>
        <taxon>Pseudomonadota</taxon>
        <taxon>Alphaproteobacteria</taxon>
        <taxon>Hyphomicrobiales</taxon>
        <taxon>Rhizobiaceae</taxon>
        <taxon>Rhizobium/Agrobacterium group</taxon>
        <taxon>Rhizobium</taxon>
    </lineage>
</organism>
<dbReference type="EMBL" id="CP030763">
    <property type="protein sequence ID" value="AXA44092.1"/>
    <property type="molecule type" value="Genomic_DNA"/>
</dbReference>
<evidence type="ECO:0000313" key="3">
    <source>
        <dbReference type="Proteomes" id="UP000251166"/>
    </source>
</evidence>
<accession>A0A2Z4YUJ8</accession>
<protein>
    <submittedName>
        <fullName evidence="2">Uncharacterized protein</fullName>
    </submittedName>
</protein>
<dbReference type="Proteomes" id="UP000251166">
    <property type="component" value="Plasmid unnamed3"/>
</dbReference>
<geneLocation type="plasmid" evidence="2 3">
    <name>unnamed3</name>
</geneLocation>
<name>A0A2Z4YUJ8_RHILE</name>
<evidence type="ECO:0000256" key="1">
    <source>
        <dbReference type="SAM" id="MobiDB-lite"/>
    </source>
</evidence>
<proteinExistence type="predicted"/>
<reference evidence="2 3" key="1">
    <citation type="submission" date="2018-07" db="EMBL/GenBank/DDBJ databases">
        <title>Rhizobium leguminosarum strain:ATCC 14479 Genome sequencing and assembly.</title>
        <authorList>
            <person name="Chakraborty R."/>
        </authorList>
    </citation>
    <scope>NUCLEOTIDE SEQUENCE [LARGE SCALE GENOMIC DNA]</scope>
    <source>
        <strain evidence="2 3">ATCC 14479</strain>
        <plasmid evidence="3">Plasmid unnamed3</plasmid>
    </source>
</reference>
<dbReference type="AlphaFoldDB" id="A0A2Z4YUJ8"/>
<sequence length="101" mass="10960">MLSFEPIMAWGPASPKDDGSPKCWRTSPPHSPTRVLASASLPPTGHPHRSALFFTKVKGRGRLTIEQQISKLRAELKACFEPAGRQIEAELEIAPAVMLAG</sequence>